<dbReference type="HOGENOM" id="CLU_107962_0_0_10"/>
<feature type="transmembrane region" description="Helical" evidence="1">
    <location>
        <begin position="77"/>
        <end position="100"/>
    </location>
</feature>
<keyword evidence="1" id="KW-0812">Transmembrane</keyword>
<proteinExistence type="predicted"/>
<dbReference type="AlphaFoldDB" id="F0R4P7"/>
<dbReference type="RefSeq" id="WP_013617059.1">
    <property type="nucleotide sequence ID" value="NC_015164.1"/>
</dbReference>
<dbReference type="Proteomes" id="UP000007486">
    <property type="component" value="Chromosome"/>
</dbReference>
<sequence>MKKSDLLFIVIVVAIFIPFVVFEPLYEGYKAFNASHGMVMSFLKFAVLSTLGELLGLRLSSGKYLKAGFGIVPRAVVWGILGMGINLAMIVFANGVPVALEYIGLNGASSFMAGPFCAAKVLVAFCISVAMNSIFAPVFMTFHKITDTHILDCGGSVRALVTPIPMTRIITHLNWDVQWNFVFKKTIPLFWFPAHTITFLLPSEARVLFAALLGVALGVLLAVAARKKS</sequence>
<reference evidence="2 3" key="1">
    <citation type="journal article" date="2011" name="Stand. Genomic Sci.">
        <title>Complete genome sequence of Bacteroides salanitronis type strain (BL78).</title>
        <authorList>
            <person name="Gronow S."/>
            <person name="Held B."/>
            <person name="Lucas S."/>
            <person name="Lapidus A."/>
            <person name="Del Rio T.G."/>
            <person name="Nolan M."/>
            <person name="Tice H."/>
            <person name="Deshpande S."/>
            <person name="Cheng J.F."/>
            <person name="Pitluck S."/>
            <person name="Liolios K."/>
            <person name="Pagani I."/>
            <person name="Ivanova N."/>
            <person name="Mavromatis K."/>
            <person name="Pati A."/>
            <person name="Tapia R."/>
            <person name="Han C."/>
            <person name="Goodwin L."/>
            <person name="Chen A."/>
            <person name="Palaniappan K."/>
            <person name="Land M."/>
            <person name="Hauser L."/>
            <person name="Chang Y.J."/>
            <person name="Jeffries C.D."/>
            <person name="Brambilla E.M."/>
            <person name="Rohde M."/>
            <person name="Goker M."/>
            <person name="Detter J.C."/>
            <person name="Woyke T."/>
            <person name="Bristow J."/>
            <person name="Markowitz V."/>
            <person name="Hugenholtz P."/>
            <person name="Kyrpides N.C."/>
            <person name="Klenk H.P."/>
            <person name="Eisen J.A."/>
        </authorList>
    </citation>
    <scope>NUCLEOTIDE SEQUENCE [LARGE SCALE GENOMIC DNA]</scope>
    <source>
        <strain evidence="2 3">DSM 18170</strain>
    </source>
</reference>
<feature type="transmembrane region" description="Helical" evidence="1">
    <location>
        <begin position="121"/>
        <end position="142"/>
    </location>
</feature>
<protein>
    <recommendedName>
        <fullName evidence="4">Mpv17/PMP22</fullName>
    </recommendedName>
</protein>
<feature type="transmembrane region" description="Helical" evidence="1">
    <location>
        <begin position="207"/>
        <end position="225"/>
    </location>
</feature>
<dbReference type="KEGG" id="bsa:Bacsa_1022"/>
<accession>F0R4P7</accession>
<dbReference type="STRING" id="667015.Bacsa_1022"/>
<dbReference type="EMBL" id="CP002530">
    <property type="protein sequence ID" value="ADY35611.1"/>
    <property type="molecule type" value="Genomic_DNA"/>
</dbReference>
<dbReference type="OrthoDB" id="1115879at2"/>
<evidence type="ECO:0008006" key="4">
    <source>
        <dbReference type="Google" id="ProtNLM"/>
    </source>
</evidence>
<gene>
    <name evidence="2" type="ordered locus">Bacsa_1022</name>
</gene>
<evidence type="ECO:0000313" key="2">
    <source>
        <dbReference type="EMBL" id="ADY35611.1"/>
    </source>
</evidence>
<evidence type="ECO:0000313" key="3">
    <source>
        <dbReference type="Proteomes" id="UP000007486"/>
    </source>
</evidence>
<evidence type="ECO:0000256" key="1">
    <source>
        <dbReference type="SAM" id="Phobius"/>
    </source>
</evidence>
<keyword evidence="1" id="KW-1133">Transmembrane helix</keyword>
<feature type="transmembrane region" description="Helical" evidence="1">
    <location>
        <begin position="6"/>
        <end position="26"/>
    </location>
</feature>
<dbReference type="eggNOG" id="ENOG502Z95P">
    <property type="taxonomic scope" value="Bacteria"/>
</dbReference>
<name>F0R4P7_PHOSB</name>
<organism evidence="2 3">
    <name type="scientific">Phocaeicola salanitronis (strain DSM 18170 / JCM 13657 / CCUG 60908 / BL78)</name>
    <name type="common">Bacteroides salanitronis</name>
    <dbReference type="NCBI Taxonomy" id="667015"/>
    <lineage>
        <taxon>Bacteria</taxon>
        <taxon>Pseudomonadati</taxon>
        <taxon>Bacteroidota</taxon>
        <taxon>Bacteroidia</taxon>
        <taxon>Bacteroidales</taxon>
        <taxon>Bacteroidaceae</taxon>
        <taxon>Phocaeicola</taxon>
    </lineage>
</organism>
<keyword evidence="1" id="KW-0472">Membrane</keyword>
<keyword evidence="3" id="KW-1185">Reference proteome</keyword>